<feature type="transmembrane region" description="Helical" evidence="6">
    <location>
        <begin position="164"/>
        <end position="185"/>
    </location>
</feature>
<dbReference type="PANTHER" id="PTHR28286">
    <property type="match status" value="1"/>
</dbReference>
<dbReference type="GO" id="GO:0005783">
    <property type="term" value="C:endoplasmic reticulum"/>
    <property type="evidence" value="ECO:0007669"/>
    <property type="project" value="TreeGrafter"/>
</dbReference>
<keyword evidence="8" id="KW-1185">Reference proteome</keyword>
<dbReference type="AlphaFoldDB" id="A0A0J9XDT7"/>
<dbReference type="SMART" id="SM01021">
    <property type="entry name" value="Bac_rhodopsin"/>
    <property type="match status" value="1"/>
</dbReference>
<gene>
    <name evidence="7" type="ORF">BN980_GECA11s01132g</name>
</gene>
<reference evidence="7" key="1">
    <citation type="submission" date="2014-03" db="EMBL/GenBank/DDBJ databases">
        <authorList>
            <person name="Casaregola S."/>
        </authorList>
    </citation>
    <scope>NUCLEOTIDE SEQUENCE [LARGE SCALE GENOMIC DNA]</scope>
    <source>
        <strain evidence="7">CLIB 918</strain>
    </source>
</reference>
<evidence type="ECO:0000256" key="4">
    <source>
        <dbReference type="ARBA" id="ARBA00022989"/>
    </source>
</evidence>
<keyword evidence="4 6" id="KW-1133">Transmembrane helix</keyword>
<feature type="transmembrane region" description="Helical" evidence="6">
    <location>
        <begin position="231"/>
        <end position="252"/>
    </location>
</feature>
<feature type="transmembrane region" description="Helical" evidence="6">
    <location>
        <begin position="108"/>
        <end position="127"/>
    </location>
</feature>
<dbReference type="PANTHER" id="PTHR28286:SF1">
    <property type="entry name" value="30 KDA HEAT SHOCK PROTEIN-RELATED"/>
    <property type="match status" value="1"/>
</dbReference>
<dbReference type="InterPro" id="IPR043476">
    <property type="entry name" value="Yro2-like_7TM"/>
</dbReference>
<keyword evidence="5 6" id="KW-0472">Membrane</keyword>
<feature type="transmembrane region" description="Helical" evidence="6">
    <location>
        <begin position="59"/>
        <end position="77"/>
    </location>
</feature>
<evidence type="ECO:0000256" key="2">
    <source>
        <dbReference type="ARBA" id="ARBA00008130"/>
    </source>
</evidence>
<evidence type="ECO:0000256" key="3">
    <source>
        <dbReference type="ARBA" id="ARBA00022692"/>
    </source>
</evidence>
<comment type="similarity">
    <text evidence="2">Belongs to the archaeal/bacterial/fungal opsin family.</text>
</comment>
<comment type="subcellular location">
    <subcellularLocation>
        <location evidence="1">Membrane</location>
        <topology evidence="1">Multi-pass membrane protein</topology>
    </subcellularLocation>
</comment>
<dbReference type="CDD" id="cd15239">
    <property type="entry name" value="7tm_YRO2_fungal-like"/>
    <property type="match status" value="1"/>
</dbReference>
<protein>
    <submittedName>
        <fullName evidence="7">Similar to Saccharomyces cerevisiae YDR033W MRH1 Protein that localizes primarily to the plasma membrane</fullName>
    </submittedName>
</protein>
<dbReference type="SUPFAM" id="SSF81321">
    <property type="entry name" value="Family A G protein-coupled receptor-like"/>
    <property type="match status" value="1"/>
</dbReference>
<evidence type="ECO:0000256" key="1">
    <source>
        <dbReference type="ARBA" id="ARBA00004141"/>
    </source>
</evidence>
<feature type="transmembrane region" description="Helical" evidence="6">
    <location>
        <begin position="139"/>
        <end position="158"/>
    </location>
</feature>
<feature type="transmembrane region" description="Helical" evidence="6">
    <location>
        <begin position="31"/>
        <end position="52"/>
    </location>
</feature>
<name>A0A0J9XDT7_GEOCN</name>
<dbReference type="OrthoDB" id="536545at2759"/>
<evidence type="ECO:0000256" key="6">
    <source>
        <dbReference type="SAM" id="Phobius"/>
    </source>
</evidence>
<dbReference type="FunFam" id="1.20.1070.10:FF:000160">
    <property type="entry name" value="Related to Opsin-1"/>
    <property type="match status" value="1"/>
</dbReference>
<dbReference type="Proteomes" id="UP000242525">
    <property type="component" value="Unassembled WGS sequence"/>
</dbReference>
<evidence type="ECO:0000256" key="5">
    <source>
        <dbReference type="ARBA" id="ARBA00023136"/>
    </source>
</evidence>
<evidence type="ECO:0000313" key="7">
    <source>
        <dbReference type="EMBL" id="CDO55433.1"/>
    </source>
</evidence>
<dbReference type="InterPro" id="IPR001425">
    <property type="entry name" value="Arc/bac/fun_rhodopsins"/>
</dbReference>
<sequence>MPSLFIRGNEAVVINNSTGTDFHLTDHGSDWLWTVFSIFSLCAMVSTGVSYTKPRAERLFYNITSVILIILSVAYFTTASNLGWTSIQAEFNHVTTSDQVISPGLRQIFYVRFIAWFLAFPLVTLNYATLFSLDWSNTLFTIATQETIVLGLLIGSLIRSTYKWGYFTFALVAFLLQAVQLLWFFRRGAIEVGFATAGNLLTSLSTLLLMLYLIAWALTYGGNVIQPDSEAVFFGILDLCYFVVLGAAFLYFTNGLDYSAHGIATLGRPVLHRSNYVKATPSAAVDVPATKEVTPDETLGETAAASQV</sequence>
<organism evidence="7 8">
    <name type="scientific">Geotrichum candidum</name>
    <name type="common">Oospora lactis</name>
    <name type="synonym">Dipodascus geotrichum</name>
    <dbReference type="NCBI Taxonomy" id="1173061"/>
    <lineage>
        <taxon>Eukaryota</taxon>
        <taxon>Fungi</taxon>
        <taxon>Dikarya</taxon>
        <taxon>Ascomycota</taxon>
        <taxon>Saccharomycotina</taxon>
        <taxon>Dipodascomycetes</taxon>
        <taxon>Dipodascales</taxon>
        <taxon>Dipodascaceae</taxon>
        <taxon>Geotrichum</taxon>
    </lineage>
</organism>
<dbReference type="EMBL" id="CCBN010000011">
    <property type="protein sequence ID" value="CDO55433.1"/>
    <property type="molecule type" value="Genomic_DNA"/>
</dbReference>
<dbReference type="GO" id="GO:0005886">
    <property type="term" value="C:plasma membrane"/>
    <property type="evidence" value="ECO:0007669"/>
    <property type="project" value="TreeGrafter"/>
</dbReference>
<feature type="transmembrane region" description="Helical" evidence="6">
    <location>
        <begin position="197"/>
        <end position="219"/>
    </location>
</feature>
<dbReference type="Gene3D" id="1.20.1070.10">
    <property type="entry name" value="Rhodopsin 7-helix transmembrane proteins"/>
    <property type="match status" value="1"/>
</dbReference>
<proteinExistence type="inferred from homology"/>
<comment type="caution">
    <text evidence="7">The sequence shown here is derived from an EMBL/GenBank/DDBJ whole genome shotgun (WGS) entry which is preliminary data.</text>
</comment>
<accession>A0A0J9XDT7</accession>
<evidence type="ECO:0000313" key="8">
    <source>
        <dbReference type="Proteomes" id="UP000242525"/>
    </source>
</evidence>
<keyword evidence="3 6" id="KW-0812">Transmembrane</keyword>